<dbReference type="AlphaFoldDB" id="X6NZJ3"/>
<evidence type="ECO:0000313" key="2">
    <source>
        <dbReference type="Proteomes" id="UP000023152"/>
    </source>
</evidence>
<accession>X6NZJ3</accession>
<keyword evidence="2" id="KW-1185">Reference proteome</keyword>
<organism evidence="1 2">
    <name type="scientific">Reticulomyxa filosa</name>
    <dbReference type="NCBI Taxonomy" id="46433"/>
    <lineage>
        <taxon>Eukaryota</taxon>
        <taxon>Sar</taxon>
        <taxon>Rhizaria</taxon>
        <taxon>Retaria</taxon>
        <taxon>Foraminifera</taxon>
        <taxon>Monothalamids</taxon>
        <taxon>Reticulomyxidae</taxon>
        <taxon>Reticulomyxa</taxon>
    </lineage>
</organism>
<dbReference type="Proteomes" id="UP000023152">
    <property type="component" value="Unassembled WGS sequence"/>
</dbReference>
<name>X6NZJ3_RETFI</name>
<reference evidence="1 2" key="1">
    <citation type="journal article" date="2013" name="Curr. Biol.">
        <title>The Genome of the Foraminiferan Reticulomyxa filosa.</title>
        <authorList>
            <person name="Glockner G."/>
            <person name="Hulsmann N."/>
            <person name="Schleicher M."/>
            <person name="Noegel A.A."/>
            <person name="Eichinger L."/>
            <person name="Gallinger C."/>
            <person name="Pawlowski J."/>
            <person name="Sierra R."/>
            <person name="Euteneuer U."/>
            <person name="Pillet L."/>
            <person name="Moustafa A."/>
            <person name="Platzer M."/>
            <person name="Groth M."/>
            <person name="Szafranski K."/>
            <person name="Schliwa M."/>
        </authorList>
    </citation>
    <scope>NUCLEOTIDE SEQUENCE [LARGE SCALE GENOMIC DNA]</scope>
</reference>
<evidence type="ECO:0000313" key="1">
    <source>
        <dbReference type="EMBL" id="ETO31735.1"/>
    </source>
</evidence>
<sequence>MLLHRCRLAVLKKIIIINNTNENHKYFFQKKYVNMETKELKWKEVTENGEGKEYKLRNSTNFNKYNHIPFVPHINFYQKDTTIQVIKIPSEMYGMRLSETQKLFS</sequence>
<protein>
    <submittedName>
        <fullName evidence="1">Uncharacterized protein</fullName>
    </submittedName>
</protein>
<comment type="caution">
    <text evidence="1">The sequence shown here is derived from an EMBL/GenBank/DDBJ whole genome shotgun (WGS) entry which is preliminary data.</text>
</comment>
<dbReference type="EMBL" id="ASPP01004738">
    <property type="protein sequence ID" value="ETO31735.1"/>
    <property type="molecule type" value="Genomic_DNA"/>
</dbReference>
<proteinExistence type="predicted"/>
<gene>
    <name evidence="1" type="ORF">RFI_05380</name>
</gene>